<dbReference type="PRINTS" id="PR00377">
    <property type="entry name" value="IMPHPHTASES"/>
</dbReference>
<dbReference type="GO" id="GO:0007165">
    <property type="term" value="P:signal transduction"/>
    <property type="evidence" value="ECO:0007669"/>
    <property type="project" value="TreeGrafter"/>
</dbReference>
<dbReference type="InterPro" id="IPR020583">
    <property type="entry name" value="Inositol_monoP_metal-BS"/>
</dbReference>
<evidence type="ECO:0000256" key="9">
    <source>
        <dbReference type="RuleBase" id="RU364068"/>
    </source>
</evidence>
<dbReference type="PANTHER" id="PTHR20854">
    <property type="entry name" value="INOSITOL MONOPHOSPHATASE"/>
    <property type="match status" value="1"/>
</dbReference>
<evidence type="ECO:0000256" key="1">
    <source>
        <dbReference type="ARBA" id="ARBA00001033"/>
    </source>
</evidence>
<dbReference type="EMBL" id="AQQV01000001">
    <property type="protein sequence ID" value="ORE88332.1"/>
    <property type="molecule type" value="Genomic_DNA"/>
</dbReference>
<dbReference type="InterPro" id="IPR000760">
    <property type="entry name" value="Inositol_monophosphatase-like"/>
</dbReference>
<dbReference type="CDD" id="cd01639">
    <property type="entry name" value="IMPase"/>
    <property type="match status" value="1"/>
</dbReference>
<dbReference type="PANTHER" id="PTHR20854:SF4">
    <property type="entry name" value="INOSITOL-1-MONOPHOSPHATASE-RELATED"/>
    <property type="match status" value="1"/>
</dbReference>
<dbReference type="PROSITE" id="PS00629">
    <property type="entry name" value="IMP_1"/>
    <property type="match status" value="1"/>
</dbReference>
<dbReference type="GO" id="GO:0046854">
    <property type="term" value="P:phosphatidylinositol phosphate biosynthetic process"/>
    <property type="evidence" value="ECO:0007669"/>
    <property type="project" value="InterPro"/>
</dbReference>
<feature type="binding site" evidence="8">
    <location>
        <position position="84"/>
    </location>
    <ligand>
        <name>Mg(2+)</name>
        <dbReference type="ChEBI" id="CHEBI:18420"/>
        <label>1</label>
        <note>catalytic</note>
    </ligand>
</feature>
<keyword evidence="6" id="KW-0889">Transcription antitermination</keyword>
<gene>
    <name evidence="10" type="ORF">ATO7_00615</name>
</gene>
<dbReference type="Gene3D" id="3.40.190.80">
    <property type="match status" value="1"/>
</dbReference>
<keyword evidence="11" id="KW-1185">Reference proteome</keyword>
<evidence type="ECO:0000313" key="10">
    <source>
        <dbReference type="EMBL" id="ORE88332.1"/>
    </source>
</evidence>
<keyword evidence="6" id="KW-0804">Transcription</keyword>
<dbReference type="InterPro" id="IPR033942">
    <property type="entry name" value="IMPase"/>
</dbReference>
<name>A0A1Y1SF93_9GAMM</name>
<dbReference type="GO" id="GO:0046872">
    <property type="term" value="F:metal ion binding"/>
    <property type="evidence" value="ECO:0007669"/>
    <property type="project" value="UniProtKB-KW"/>
</dbReference>
<evidence type="ECO:0000256" key="4">
    <source>
        <dbReference type="ARBA" id="ARBA00022723"/>
    </source>
</evidence>
<evidence type="ECO:0000256" key="6">
    <source>
        <dbReference type="ARBA" id="ARBA00022814"/>
    </source>
</evidence>
<dbReference type="InterPro" id="IPR020550">
    <property type="entry name" value="Inositol_monophosphatase_CS"/>
</dbReference>
<dbReference type="SUPFAM" id="SSF56655">
    <property type="entry name" value="Carbohydrate phosphatase"/>
    <property type="match status" value="1"/>
</dbReference>
<comment type="catalytic activity">
    <reaction evidence="1 9">
        <text>a myo-inositol phosphate + H2O = myo-inositol + phosphate</text>
        <dbReference type="Rhea" id="RHEA:24056"/>
        <dbReference type="ChEBI" id="CHEBI:15377"/>
        <dbReference type="ChEBI" id="CHEBI:17268"/>
        <dbReference type="ChEBI" id="CHEBI:43474"/>
        <dbReference type="ChEBI" id="CHEBI:84139"/>
        <dbReference type="EC" id="3.1.3.25"/>
    </reaction>
</comment>
<comment type="cofactor">
    <cofactor evidence="2 8 9">
        <name>Mg(2+)</name>
        <dbReference type="ChEBI" id="CHEBI:18420"/>
    </cofactor>
</comment>
<keyword evidence="4 8" id="KW-0479">Metal-binding</keyword>
<keyword evidence="5 9" id="KW-0378">Hydrolase</keyword>
<evidence type="ECO:0000256" key="2">
    <source>
        <dbReference type="ARBA" id="ARBA00001946"/>
    </source>
</evidence>
<comment type="caution">
    <text evidence="10">The sequence shown here is derived from an EMBL/GenBank/DDBJ whole genome shotgun (WGS) entry which is preliminary data.</text>
</comment>
<proteinExistence type="inferred from homology"/>
<feature type="binding site" evidence="8">
    <location>
        <position position="67"/>
    </location>
    <ligand>
        <name>Mg(2+)</name>
        <dbReference type="ChEBI" id="CHEBI:18420"/>
        <label>1</label>
        <note>catalytic</note>
    </ligand>
</feature>
<evidence type="ECO:0000256" key="7">
    <source>
        <dbReference type="ARBA" id="ARBA00022842"/>
    </source>
</evidence>
<sequence>MHPLVNIGISAARAAGNIMMRHLDRVDQLKIDRKGRYDFVSDVDHRAEQAIIETIHRAYPDHAILGEESGEHGEHEVQWIIDPLDGTTNYLHQIPHFCTSIGIVDRGELAHAIVYDPFKEELFTASKGRGAQLNRRRIRVSGARRLDQALITTGEPLDEGPRMDRYLPQLERVTKGGGGIRRSGSAALDLAYVAAGRYDGFWELNLKPWDIAAGILLVREAGGAVQELAGGDPLKSGDIAAANTRLIEPLMAAIAG</sequence>
<evidence type="ECO:0000256" key="3">
    <source>
        <dbReference type="ARBA" id="ARBA00009759"/>
    </source>
</evidence>
<dbReference type="PROSITE" id="PS00630">
    <property type="entry name" value="IMP_2"/>
    <property type="match status" value="1"/>
</dbReference>
<keyword evidence="6" id="KW-0805">Transcription regulation</keyword>
<dbReference type="Pfam" id="PF00459">
    <property type="entry name" value="Inositol_P"/>
    <property type="match status" value="1"/>
</dbReference>
<dbReference type="STRING" id="1317117.ATO7_00615"/>
<dbReference type="AlphaFoldDB" id="A0A1Y1SF93"/>
<dbReference type="GO" id="GO:0008934">
    <property type="term" value="F:inositol monophosphate 1-phosphatase activity"/>
    <property type="evidence" value="ECO:0007669"/>
    <property type="project" value="InterPro"/>
</dbReference>
<dbReference type="GO" id="GO:0031564">
    <property type="term" value="P:transcription antitermination"/>
    <property type="evidence" value="ECO:0007669"/>
    <property type="project" value="UniProtKB-KW"/>
</dbReference>
<dbReference type="EC" id="3.1.3.25" evidence="9"/>
<reference evidence="10 11" key="1">
    <citation type="submission" date="2013-04" db="EMBL/GenBank/DDBJ databases">
        <title>Oceanococcus atlanticus 22II-S10r2 Genome Sequencing.</title>
        <authorList>
            <person name="Lai Q."/>
            <person name="Li G."/>
            <person name="Shao Z."/>
        </authorList>
    </citation>
    <scope>NUCLEOTIDE SEQUENCE [LARGE SCALE GENOMIC DNA]</scope>
    <source>
        <strain evidence="10 11">22II-S10r2</strain>
    </source>
</reference>
<dbReference type="FunFam" id="3.30.540.10:FF:000003">
    <property type="entry name" value="Inositol-1-monophosphatase"/>
    <property type="match status" value="1"/>
</dbReference>
<dbReference type="Proteomes" id="UP000192342">
    <property type="component" value="Unassembled WGS sequence"/>
</dbReference>
<evidence type="ECO:0000256" key="8">
    <source>
        <dbReference type="PIRSR" id="PIRSR600760-2"/>
    </source>
</evidence>
<feature type="binding site" evidence="8">
    <location>
        <position position="85"/>
    </location>
    <ligand>
        <name>Mg(2+)</name>
        <dbReference type="ChEBI" id="CHEBI:18420"/>
        <label>1</label>
        <note>catalytic</note>
    </ligand>
</feature>
<dbReference type="OrthoDB" id="9785695at2"/>
<feature type="binding site" evidence="8">
    <location>
        <position position="210"/>
    </location>
    <ligand>
        <name>Mg(2+)</name>
        <dbReference type="ChEBI" id="CHEBI:18420"/>
        <label>1</label>
        <note>catalytic</note>
    </ligand>
</feature>
<dbReference type="Gene3D" id="3.30.540.10">
    <property type="entry name" value="Fructose-1,6-Bisphosphatase, subunit A, domain 1"/>
    <property type="match status" value="1"/>
</dbReference>
<dbReference type="GO" id="GO:0006020">
    <property type="term" value="P:inositol metabolic process"/>
    <property type="evidence" value="ECO:0007669"/>
    <property type="project" value="TreeGrafter"/>
</dbReference>
<evidence type="ECO:0000256" key="5">
    <source>
        <dbReference type="ARBA" id="ARBA00022801"/>
    </source>
</evidence>
<comment type="similarity">
    <text evidence="3 9">Belongs to the inositol monophosphatase superfamily.</text>
</comment>
<dbReference type="PRINTS" id="PR01959">
    <property type="entry name" value="SBIMPHPHTASE"/>
</dbReference>
<feature type="binding site" evidence="8">
    <location>
        <position position="82"/>
    </location>
    <ligand>
        <name>Mg(2+)</name>
        <dbReference type="ChEBI" id="CHEBI:18420"/>
        <label>1</label>
        <note>catalytic</note>
    </ligand>
</feature>
<protein>
    <recommendedName>
        <fullName evidence="9">Inositol-1-monophosphatase</fullName>
        <ecNumber evidence="9">3.1.3.25</ecNumber>
    </recommendedName>
</protein>
<dbReference type="InterPro" id="IPR022337">
    <property type="entry name" value="Inositol_monophosphatase_SuhB"/>
</dbReference>
<evidence type="ECO:0000313" key="11">
    <source>
        <dbReference type="Proteomes" id="UP000192342"/>
    </source>
</evidence>
<accession>A0A1Y1SF93</accession>
<dbReference type="RefSeq" id="WP_083558986.1">
    <property type="nucleotide sequence ID" value="NZ_AQQV01000001.1"/>
</dbReference>
<keyword evidence="7 8" id="KW-0460">Magnesium</keyword>
<organism evidence="10 11">
    <name type="scientific">Oceanococcus atlanticus</name>
    <dbReference type="NCBI Taxonomy" id="1317117"/>
    <lineage>
        <taxon>Bacteria</taxon>
        <taxon>Pseudomonadati</taxon>
        <taxon>Pseudomonadota</taxon>
        <taxon>Gammaproteobacteria</taxon>
        <taxon>Chromatiales</taxon>
        <taxon>Oceanococcaceae</taxon>
        <taxon>Oceanococcus</taxon>
    </lineage>
</organism>